<proteinExistence type="inferred from homology"/>
<evidence type="ECO:0000259" key="11">
    <source>
        <dbReference type="PROSITE" id="PS51722"/>
    </source>
</evidence>
<dbReference type="InterPro" id="IPR004161">
    <property type="entry name" value="EFTu-like_2"/>
</dbReference>
<dbReference type="InterPro" id="IPR004541">
    <property type="entry name" value="Transl_elong_EFTu/EF1A_bac/org"/>
</dbReference>
<evidence type="ECO:0000256" key="9">
    <source>
        <dbReference type="ARBA" id="ARBA00029554"/>
    </source>
</evidence>
<dbReference type="Pfam" id="PF03143">
    <property type="entry name" value="GTP_EFTU_D3"/>
    <property type="match status" value="1"/>
</dbReference>
<reference evidence="12" key="2">
    <citation type="submission" date="2021-11" db="EMBL/GenBank/DDBJ databases">
        <authorList>
            <person name="Gilroy R."/>
        </authorList>
    </citation>
    <scope>NUCLEOTIDE SEQUENCE</scope>
    <source>
        <strain evidence="12">150</strain>
    </source>
</reference>
<evidence type="ECO:0000313" key="13">
    <source>
        <dbReference type="Proteomes" id="UP000813384"/>
    </source>
</evidence>
<dbReference type="NCBIfam" id="NF009373">
    <property type="entry name" value="PRK12736.1"/>
    <property type="match status" value="1"/>
</dbReference>
<evidence type="ECO:0000256" key="4">
    <source>
        <dbReference type="ARBA" id="ARBA00022768"/>
    </source>
</evidence>
<dbReference type="FunFam" id="3.40.50.300:FF:000003">
    <property type="entry name" value="Elongation factor Tu"/>
    <property type="match status" value="1"/>
</dbReference>
<evidence type="ECO:0000313" key="12">
    <source>
        <dbReference type="EMBL" id="MCC9273928.1"/>
    </source>
</evidence>
<dbReference type="SUPFAM" id="SSF50465">
    <property type="entry name" value="EF-Tu/eEF-1alpha/eIF2-gamma C-terminal domain"/>
    <property type="match status" value="1"/>
</dbReference>
<dbReference type="Pfam" id="PF00009">
    <property type="entry name" value="GTP_EFTU"/>
    <property type="match status" value="1"/>
</dbReference>
<dbReference type="Proteomes" id="UP000813384">
    <property type="component" value="Unassembled WGS sequence"/>
</dbReference>
<evidence type="ECO:0000256" key="8">
    <source>
        <dbReference type="ARBA" id="ARBA00023134"/>
    </source>
</evidence>
<dbReference type="PANTHER" id="PTHR43721:SF22">
    <property type="entry name" value="ELONGATION FACTOR TU, MITOCHONDRIAL"/>
    <property type="match status" value="1"/>
</dbReference>
<dbReference type="GO" id="GO:0000287">
    <property type="term" value="F:magnesium ion binding"/>
    <property type="evidence" value="ECO:0007669"/>
    <property type="project" value="UniProtKB-UniRule"/>
</dbReference>
<dbReference type="NCBIfam" id="NF000766">
    <property type="entry name" value="PRK00049.1"/>
    <property type="match status" value="1"/>
</dbReference>
<dbReference type="PANTHER" id="PTHR43721">
    <property type="entry name" value="ELONGATION FACTOR TU-RELATED"/>
    <property type="match status" value="1"/>
</dbReference>
<keyword evidence="5 10" id="KW-0378">Hydrolase</keyword>
<evidence type="ECO:0000256" key="1">
    <source>
        <dbReference type="ARBA" id="ARBA00007249"/>
    </source>
</evidence>
<dbReference type="GO" id="GO:0005829">
    <property type="term" value="C:cytosol"/>
    <property type="evidence" value="ECO:0007669"/>
    <property type="project" value="TreeGrafter"/>
</dbReference>
<feature type="binding site" evidence="10">
    <location>
        <position position="26"/>
    </location>
    <ligand>
        <name>Mg(2+)</name>
        <dbReference type="ChEBI" id="CHEBI:18420"/>
    </ligand>
</feature>
<dbReference type="SUPFAM" id="SSF50447">
    <property type="entry name" value="Translation proteins"/>
    <property type="match status" value="1"/>
</dbReference>
<keyword evidence="6 10" id="KW-0460">Magnesium</keyword>
<dbReference type="InterPro" id="IPR050055">
    <property type="entry name" value="EF-Tu_GTPase"/>
</dbReference>
<comment type="catalytic activity">
    <reaction evidence="10">
        <text>GTP + H2O = GDP + phosphate + H(+)</text>
        <dbReference type="Rhea" id="RHEA:19669"/>
        <dbReference type="ChEBI" id="CHEBI:15377"/>
        <dbReference type="ChEBI" id="CHEBI:15378"/>
        <dbReference type="ChEBI" id="CHEBI:37565"/>
        <dbReference type="ChEBI" id="CHEBI:43474"/>
        <dbReference type="ChEBI" id="CHEBI:58189"/>
        <dbReference type="EC" id="3.6.5.3"/>
    </reaction>
</comment>
<keyword evidence="10" id="KW-0479">Metal-binding</keyword>
<organism evidence="12 13">
    <name type="scientific">Enterococcus aquimarinus</name>
    <dbReference type="NCBI Taxonomy" id="328396"/>
    <lineage>
        <taxon>Bacteria</taxon>
        <taxon>Bacillati</taxon>
        <taxon>Bacillota</taxon>
        <taxon>Bacilli</taxon>
        <taxon>Lactobacillales</taxon>
        <taxon>Enterococcaceae</taxon>
        <taxon>Enterococcus</taxon>
    </lineage>
</organism>
<dbReference type="CDD" id="cd03707">
    <property type="entry name" value="EFTU_III"/>
    <property type="match status" value="1"/>
</dbReference>
<dbReference type="GO" id="GO:0003924">
    <property type="term" value="F:GTPase activity"/>
    <property type="evidence" value="ECO:0007669"/>
    <property type="project" value="UniProtKB-UniRule"/>
</dbReference>
<dbReference type="CDD" id="cd01884">
    <property type="entry name" value="EF_Tu"/>
    <property type="match status" value="1"/>
</dbReference>
<dbReference type="InterPro" id="IPR033720">
    <property type="entry name" value="EFTU_2"/>
</dbReference>
<keyword evidence="2 10" id="KW-0963">Cytoplasm</keyword>
<dbReference type="Pfam" id="PF03144">
    <property type="entry name" value="GTP_EFTU_D2"/>
    <property type="match status" value="1"/>
</dbReference>
<dbReference type="SUPFAM" id="SSF52540">
    <property type="entry name" value="P-loop containing nucleoside triphosphate hydrolases"/>
    <property type="match status" value="1"/>
</dbReference>
<dbReference type="InterPro" id="IPR005225">
    <property type="entry name" value="Small_GTP-bd"/>
</dbReference>
<evidence type="ECO:0000256" key="3">
    <source>
        <dbReference type="ARBA" id="ARBA00022741"/>
    </source>
</evidence>
<sequence>MAKEKFDRSKPHVNIGTIGHVDHGKTTLTAAITTVLSKKGWAKASDYASIDGAPEERERGITISTSHVEYETENRHYAHVDCPGHADYVKNMITGAAQMDGAILVVSAADGPMPQTREHILLSRNVGVPYIVVFLNKMDMVDDEELLELVEMEVRDLLSDYDFPGDDTPVVAGSALRALEGDPAYEEKIFELMAAVDEYIPTPVRDTDKPFMMPVEDVFSITGRGTVATGRVERGQVRVGDVVEIVGIEEETKNTTVTGVEMFRKLLDYAEAGDNIGALLRGVSREEIQRGQVLAKPGTITPHTEFVAEVYVLSKEEGGRHTPFFTNYRPQFYFRTTDVTGVVSLQEGTEMVMPGDNVTIDVTLIHPIAIEEGTRFSIREGGRTVGSGVVTTITK</sequence>
<evidence type="ECO:0000256" key="6">
    <source>
        <dbReference type="ARBA" id="ARBA00022842"/>
    </source>
</evidence>
<dbReference type="NCBIfam" id="NF009372">
    <property type="entry name" value="PRK12735.1"/>
    <property type="match status" value="1"/>
</dbReference>
<name>A0A9E4DRS3_9ENTE</name>
<accession>A0A9E4DRS3</accession>
<dbReference type="PROSITE" id="PS00301">
    <property type="entry name" value="G_TR_1"/>
    <property type="match status" value="1"/>
</dbReference>
<evidence type="ECO:0000256" key="5">
    <source>
        <dbReference type="ARBA" id="ARBA00022801"/>
    </source>
</evidence>
<dbReference type="EC" id="3.6.5.3" evidence="10"/>
<dbReference type="Gene3D" id="2.40.30.10">
    <property type="entry name" value="Translation factors"/>
    <property type="match status" value="2"/>
</dbReference>
<comment type="subcellular location">
    <subcellularLocation>
        <location evidence="10">Cytoplasm</location>
    </subcellularLocation>
</comment>
<feature type="binding site" evidence="10">
    <location>
        <begin position="136"/>
        <end position="139"/>
    </location>
    <ligand>
        <name>GTP</name>
        <dbReference type="ChEBI" id="CHEBI:37565"/>
    </ligand>
</feature>
<dbReference type="NCBIfam" id="TIGR00485">
    <property type="entry name" value="EF-Tu"/>
    <property type="match status" value="1"/>
</dbReference>
<feature type="domain" description="Tr-type G" evidence="11">
    <location>
        <begin position="10"/>
        <end position="204"/>
    </location>
</feature>
<dbReference type="PRINTS" id="PR00315">
    <property type="entry name" value="ELONGATNFCT"/>
</dbReference>
<dbReference type="HAMAP" id="MF_00118_B">
    <property type="entry name" value="EF_Tu_B"/>
    <property type="match status" value="1"/>
</dbReference>
<gene>
    <name evidence="10 12" type="primary">tuf</name>
    <name evidence="12" type="ORF">K8V42_06530</name>
</gene>
<dbReference type="Gene3D" id="3.40.50.300">
    <property type="entry name" value="P-loop containing nucleotide triphosphate hydrolases"/>
    <property type="match status" value="1"/>
</dbReference>
<dbReference type="InterPro" id="IPR031157">
    <property type="entry name" value="G_TR_CS"/>
</dbReference>
<comment type="caution">
    <text evidence="12">The sequence shown here is derived from an EMBL/GenBank/DDBJ whole genome shotgun (WGS) entry which is preliminary data.</text>
</comment>
<keyword evidence="7 10" id="KW-0648">Protein biosynthesis</keyword>
<dbReference type="PROSITE" id="PS51722">
    <property type="entry name" value="G_TR_2"/>
    <property type="match status" value="1"/>
</dbReference>
<feature type="binding site" evidence="10">
    <location>
        <begin position="19"/>
        <end position="26"/>
    </location>
    <ligand>
        <name>GTP</name>
        <dbReference type="ChEBI" id="CHEBI:37565"/>
    </ligand>
</feature>
<comment type="subunit">
    <text evidence="10">Monomer.</text>
</comment>
<dbReference type="AlphaFoldDB" id="A0A9E4DRS3"/>
<dbReference type="CDD" id="cd03697">
    <property type="entry name" value="EFTU_II"/>
    <property type="match status" value="1"/>
</dbReference>
<keyword evidence="4 10" id="KW-0251">Elongation factor</keyword>
<reference evidence="12" key="1">
    <citation type="journal article" date="2021" name="PeerJ">
        <title>Extensive microbial diversity within the chicken gut microbiome revealed by metagenomics and culture.</title>
        <authorList>
            <person name="Gilroy R."/>
            <person name="Ravi A."/>
            <person name="Getino M."/>
            <person name="Pursley I."/>
            <person name="Horton D.L."/>
            <person name="Alikhan N.F."/>
            <person name="Baker D."/>
            <person name="Gharbi K."/>
            <person name="Hall N."/>
            <person name="Watson M."/>
            <person name="Adriaenssens E.M."/>
            <person name="Foster-Nyarko E."/>
            <person name="Jarju S."/>
            <person name="Secka A."/>
            <person name="Antonio M."/>
            <person name="Oren A."/>
            <person name="Chaudhuri R.R."/>
            <person name="La Ragione R."/>
            <person name="Hildebrand F."/>
            <person name="Pallen M.J."/>
        </authorList>
    </citation>
    <scope>NUCLEOTIDE SEQUENCE</scope>
    <source>
        <strain evidence="12">150</strain>
    </source>
</reference>
<dbReference type="EMBL" id="JAJJVO010000099">
    <property type="protein sequence ID" value="MCC9273928.1"/>
    <property type="molecule type" value="Genomic_DNA"/>
</dbReference>
<dbReference type="InterPro" id="IPR041709">
    <property type="entry name" value="EF-Tu_GTP-bd"/>
</dbReference>
<keyword evidence="8 10" id="KW-0342">GTP-binding</keyword>
<dbReference type="InterPro" id="IPR009000">
    <property type="entry name" value="Transl_B-barrel_sf"/>
</dbReference>
<dbReference type="InterPro" id="IPR000795">
    <property type="entry name" value="T_Tr_GTP-bd_dom"/>
</dbReference>
<evidence type="ECO:0000256" key="10">
    <source>
        <dbReference type="HAMAP-Rule" id="MF_00118"/>
    </source>
</evidence>
<dbReference type="InterPro" id="IPR027417">
    <property type="entry name" value="P-loop_NTPase"/>
</dbReference>
<dbReference type="InterPro" id="IPR004160">
    <property type="entry name" value="Transl_elong_EFTu/EF1A_C"/>
</dbReference>
<dbReference type="FunFam" id="2.40.30.10:FF:000001">
    <property type="entry name" value="Elongation factor Tu"/>
    <property type="match status" value="1"/>
</dbReference>
<comment type="similarity">
    <text evidence="1 10">Belongs to the TRAFAC class translation factor GTPase superfamily. Classic translation factor GTPase family. EF-Tu/EF-1A subfamily.</text>
</comment>
<evidence type="ECO:0000256" key="7">
    <source>
        <dbReference type="ARBA" id="ARBA00022917"/>
    </source>
</evidence>
<comment type="function">
    <text evidence="10">GTP hydrolase that promotes the GTP-dependent binding of aminoacyl-tRNA to the A-site of ribosomes during protein biosynthesis.</text>
</comment>
<evidence type="ECO:0000256" key="2">
    <source>
        <dbReference type="ARBA" id="ARBA00022490"/>
    </source>
</evidence>
<dbReference type="InterPro" id="IPR009001">
    <property type="entry name" value="Transl_elong_EF1A/Init_IF2_C"/>
</dbReference>
<feature type="binding site" evidence="10">
    <location>
        <begin position="81"/>
        <end position="85"/>
    </location>
    <ligand>
        <name>GTP</name>
        <dbReference type="ChEBI" id="CHEBI:37565"/>
    </ligand>
</feature>
<dbReference type="NCBIfam" id="TIGR00231">
    <property type="entry name" value="small_GTP"/>
    <property type="match status" value="1"/>
</dbReference>
<keyword evidence="3 10" id="KW-0547">Nucleotide-binding</keyword>
<protein>
    <recommendedName>
        <fullName evidence="9 10">Elongation factor Tu</fullName>
        <shortName evidence="10">EF-Tu</shortName>
        <ecNumber evidence="10">3.6.5.3</ecNumber>
    </recommendedName>
</protein>
<dbReference type="GO" id="GO:0003746">
    <property type="term" value="F:translation elongation factor activity"/>
    <property type="evidence" value="ECO:0007669"/>
    <property type="project" value="UniProtKB-UniRule"/>
</dbReference>
<dbReference type="GO" id="GO:0005525">
    <property type="term" value="F:GTP binding"/>
    <property type="evidence" value="ECO:0007669"/>
    <property type="project" value="UniProtKB-UniRule"/>
</dbReference>